<dbReference type="InterPro" id="IPR019171">
    <property type="entry name" value="MIX23"/>
</dbReference>
<name>A0A9Q9AGG6_9PEZI</name>
<evidence type="ECO:0000313" key="4">
    <source>
        <dbReference type="Proteomes" id="UP001056384"/>
    </source>
</evidence>
<dbReference type="PIRSF" id="PIRSF022603">
    <property type="entry name" value="UCP022603"/>
    <property type="match status" value="1"/>
</dbReference>
<keyword evidence="4" id="KW-1185">Reference proteome</keyword>
<evidence type="ECO:0000256" key="1">
    <source>
        <dbReference type="ARBA" id="ARBA00024204"/>
    </source>
</evidence>
<dbReference type="Proteomes" id="UP001056384">
    <property type="component" value="Chromosome 1"/>
</dbReference>
<dbReference type="Pfam" id="PF09774">
    <property type="entry name" value="MIX23"/>
    <property type="match status" value="1"/>
</dbReference>
<dbReference type="EMBL" id="CP099418">
    <property type="protein sequence ID" value="USW47139.1"/>
    <property type="molecule type" value="Genomic_DNA"/>
</dbReference>
<evidence type="ECO:0000313" key="3">
    <source>
        <dbReference type="EMBL" id="USW47139.1"/>
    </source>
</evidence>
<gene>
    <name evidence="3" type="ORF">Slin15195_G004580</name>
</gene>
<dbReference type="PANTHER" id="PTHR31905">
    <property type="entry name" value="COILED-COIL DOMAIN-CONTAINING PROTEIN 58"/>
    <property type="match status" value="1"/>
</dbReference>
<accession>A0A9Q9AGG6</accession>
<dbReference type="GO" id="GO:0005758">
    <property type="term" value="C:mitochondrial intermembrane space"/>
    <property type="evidence" value="ECO:0007669"/>
    <property type="project" value="InterPro"/>
</dbReference>
<dbReference type="InterPro" id="IPR016805">
    <property type="entry name" value="MIX23_fungal"/>
</dbReference>
<protein>
    <submittedName>
        <fullName evidence="3">Intermembrane space protein MIX23</fullName>
    </submittedName>
</protein>
<sequence length="196" mass="22419">MSYHTTQSKLTPQFCFNQTALRDFLRVSRSSVDDTILQNLNALATPAVKPFDPASTTERQSRPVGRRALDPTACQTFKDKVLFPSWQSRADVLNFCASVATSPDPEDPDHVLRETQDAQARERIIDERLDPYSARYFPQDTRTESLAGLVRNERMVENIVRARTWALVGERCENDTTDAEKALNQWRSRRNSTRGR</sequence>
<organism evidence="3 4">
    <name type="scientific">Septoria linicola</name>
    <dbReference type="NCBI Taxonomy" id="215465"/>
    <lineage>
        <taxon>Eukaryota</taxon>
        <taxon>Fungi</taxon>
        <taxon>Dikarya</taxon>
        <taxon>Ascomycota</taxon>
        <taxon>Pezizomycotina</taxon>
        <taxon>Dothideomycetes</taxon>
        <taxon>Dothideomycetidae</taxon>
        <taxon>Mycosphaerellales</taxon>
        <taxon>Mycosphaerellaceae</taxon>
        <taxon>Septoria</taxon>
    </lineage>
</organism>
<dbReference type="OrthoDB" id="5593818at2759"/>
<dbReference type="AlphaFoldDB" id="A0A9Q9AGG6"/>
<reference evidence="3" key="1">
    <citation type="submission" date="2022-06" db="EMBL/GenBank/DDBJ databases">
        <title>Complete genome sequences of two strains of the flax pathogen Septoria linicola.</title>
        <authorList>
            <person name="Lapalu N."/>
            <person name="Simon A."/>
            <person name="Demenou B."/>
            <person name="Paumier D."/>
            <person name="Guillot M.-P."/>
            <person name="Gout L."/>
            <person name="Valade R."/>
        </authorList>
    </citation>
    <scope>NUCLEOTIDE SEQUENCE</scope>
    <source>
        <strain evidence="3">SE15195</strain>
    </source>
</reference>
<proteinExistence type="inferred from homology"/>
<feature type="region of interest" description="Disordered" evidence="2">
    <location>
        <begin position="176"/>
        <end position="196"/>
    </location>
</feature>
<dbReference type="PANTHER" id="PTHR31905:SF2">
    <property type="entry name" value="PROTEIN MIX23"/>
    <property type="match status" value="1"/>
</dbReference>
<feature type="compositionally biased region" description="Basic residues" evidence="2">
    <location>
        <begin position="187"/>
        <end position="196"/>
    </location>
</feature>
<evidence type="ECO:0000256" key="2">
    <source>
        <dbReference type="SAM" id="MobiDB-lite"/>
    </source>
</evidence>
<comment type="similarity">
    <text evidence="1">Belongs to the MIX23 family.</text>
</comment>